<feature type="region of interest" description="Disordered" evidence="1">
    <location>
        <begin position="59"/>
        <end position="79"/>
    </location>
</feature>
<comment type="caution">
    <text evidence="2">The sequence shown here is derived from an EMBL/GenBank/DDBJ whole genome shotgun (WGS) entry which is preliminary data.</text>
</comment>
<protein>
    <submittedName>
        <fullName evidence="2">Uncharacterized protein</fullName>
    </submittedName>
</protein>
<dbReference type="AlphaFoldDB" id="A0A9P5ZPI8"/>
<organism evidence="2 3">
    <name type="scientific">Pleurotus eryngii</name>
    <name type="common">Boletus of the steppes</name>
    <dbReference type="NCBI Taxonomy" id="5323"/>
    <lineage>
        <taxon>Eukaryota</taxon>
        <taxon>Fungi</taxon>
        <taxon>Dikarya</taxon>
        <taxon>Basidiomycota</taxon>
        <taxon>Agaricomycotina</taxon>
        <taxon>Agaricomycetes</taxon>
        <taxon>Agaricomycetidae</taxon>
        <taxon>Agaricales</taxon>
        <taxon>Pleurotineae</taxon>
        <taxon>Pleurotaceae</taxon>
        <taxon>Pleurotus</taxon>
    </lineage>
</organism>
<feature type="compositionally biased region" description="Polar residues" evidence="1">
    <location>
        <begin position="60"/>
        <end position="70"/>
    </location>
</feature>
<evidence type="ECO:0000313" key="2">
    <source>
        <dbReference type="EMBL" id="KAF9491321.1"/>
    </source>
</evidence>
<gene>
    <name evidence="2" type="ORF">BDN71DRAFT_1510493</name>
</gene>
<proteinExistence type="predicted"/>
<dbReference type="Proteomes" id="UP000807025">
    <property type="component" value="Unassembled WGS sequence"/>
</dbReference>
<keyword evidence="3" id="KW-1185">Reference proteome</keyword>
<feature type="region of interest" description="Disordered" evidence="1">
    <location>
        <begin position="1"/>
        <end position="22"/>
    </location>
</feature>
<evidence type="ECO:0000256" key="1">
    <source>
        <dbReference type="SAM" id="MobiDB-lite"/>
    </source>
</evidence>
<sequence length="197" mass="21491">MANGTHQRQTNPTLITRTRASGESAPYPDVIIRGYGGQIFGAVSGVPAIIFAAPGLDVGRQSSRQESPGETPSPRRLQQAGCGIVEVGRNREEYWVGEKEELGLDMVPPLRYRAHSRGWMTVTEVDIITGNPSEKSTTCRPDYSKASRSAGQSEHKAFNHAMADAQQIMNTEITTIAALTVHREMQRQAQDDSTGHS</sequence>
<feature type="compositionally biased region" description="Polar residues" evidence="1">
    <location>
        <begin position="1"/>
        <end position="21"/>
    </location>
</feature>
<evidence type="ECO:0000313" key="3">
    <source>
        <dbReference type="Proteomes" id="UP000807025"/>
    </source>
</evidence>
<accession>A0A9P5ZPI8</accession>
<reference evidence="2" key="1">
    <citation type="submission" date="2020-11" db="EMBL/GenBank/DDBJ databases">
        <authorList>
            <consortium name="DOE Joint Genome Institute"/>
            <person name="Ahrendt S."/>
            <person name="Riley R."/>
            <person name="Andreopoulos W."/>
            <person name="Labutti K."/>
            <person name="Pangilinan J."/>
            <person name="Ruiz-Duenas F.J."/>
            <person name="Barrasa J.M."/>
            <person name="Sanchez-Garcia M."/>
            <person name="Camarero S."/>
            <person name="Miyauchi S."/>
            <person name="Serrano A."/>
            <person name="Linde D."/>
            <person name="Babiker R."/>
            <person name="Drula E."/>
            <person name="Ayuso-Fernandez I."/>
            <person name="Pacheco R."/>
            <person name="Padilla G."/>
            <person name="Ferreira P."/>
            <person name="Barriuso J."/>
            <person name="Kellner H."/>
            <person name="Castanera R."/>
            <person name="Alfaro M."/>
            <person name="Ramirez L."/>
            <person name="Pisabarro A.G."/>
            <person name="Kuo A."/>
            <person name="Tritt A."/>
            <person name="Lipzen A."/>
            <person name="He G."/>
            <person name="Yan M."/>
            <person name="Ng V."/>
            <person name="Cullen D."/>
            <person name="Martin F."/>
            <person name="Rosso M.-N."/>
            <person name="Henrissat B."/>
            <person name="Hibbett D."/>
            <person name="Martinez A.T."/>
            <person name="Grigoriev I.V."/>
        </authorList>
    </citation>
    <scope>NUCLEOTIDE SEQUENCE</scope>
    <source>
        <strain evidence="2">ATCC 90797</strain>
    </source>
</reference>
<name>A0A9P5ZPI8_PLEER</name>
<dbReference type="EMBL" id="MU154622">
    <property type="protein sequence ID" value="KAF9491321.1"/>
    <property type="molecule type" value="Genomic_DNA"/>
</dbReference>